<evidence type="ECO:0000313" key="4">
    <source>
        <dbReference type="Proteomes" id="UP000045840"/>
    </source>
</evidence>
<evidence type="ECO:0000313" key="3">
    <source>
        <dbReference type="Proteomes" id="UP000044625"/>
    </source>
</evidence>
<dbReference type="EMBL" id="CQAZ01000101">
    <property type="protein sequence ID" value="CNI68654.1"/>
    <property type="molecule type" value="Genomic_DNA"/>
</dbReference>
<dbReference type="OrthoDB" id="6506304at2"/>
<dbReference type="STRING" id="1288385.ERS137968_04401"/>
<dbReference type="AlphaFoldDB" id="A0A0T9RKT7"/>
<dbReference type="Proteomes" id="UP000044625">
    <property type="component" value="Unassembled WGS sequence"/>
</dbReference>
<reference evidence="4" key="3">
    <citation type="submission" date="2015-03" db="EMBL/GenBank/DDBJ databases">
        <authorList>
            <consortium name="Pathogen Informatics"/>
        </authorList>
    </citation>
    <scope>NUCLEOTIDE SEQUENCE [LARGE SCALE GENOMIC DNA]</scope>
    <source>
        <strain evidence="4">A125KOH2</strain>
    </source>
</reference>
<organism evidence="1 4">
    <name type="scientific">Yersinia pekkanenii</name>
    <dbReference type="NCBI Taxonomy" id="1288385"/>
    <lineage>
        <taxon>Bacteria</taxon>
        <taxon>Pseudomonadati</taxon>
        <taxon>Pseudomonadota</taxon>
        <taxon>Gammaproteobacteria</taxon>
        <taxon>Enterobacterales</taxon>
        <taxon>Yersiniaceae</taxon>
        <taxon>Yersinia</taxon>
    </lineage>
</organism>
<sequence length="92" mass="10375">MLAQWAWSDIPELLAVSAISTVKRCSIMVICAEQRYGQAVHFCCHPVLSGSNNNLWFSVLDGETWFQAVERIMVMNDQAVNVVRLEPVSSIY</sequence>
<protein>
    <submittedName>
        <fullName evidence="1">Uncharacterized protein</fullName>
    </submittedName>
</protein>
<name>A0A0T9RKT7_9GAMM</name>
<dbReference type="Proteomes" id="UP000045840">
    <property type="component" value="Unassembled WGS sequence"/>
</dbReference>
<dbReference type="EMBL" id="CWJL01000039">
    <property type="protein sequence ID" value="CRY69254.1"/>
    <property type="molecule type" value="Genomic_DNA"/>
</dbReference>
<dbReference type="RefSeq" id="WP_049615412.1">
    <property type="nucleotide sequence ID" value="NZ_CAWMMU010000039.1"/>
</dbReference>
<accession>A0A0T9RKT7</accession>
<reference evidence="1" key="1">
    <citation type="submission" date="2015-03" db="EMBL/GenBank/DDBJ databases">
        <authorList>
            <person name="Murphy D."/>
        </authorList>
    </citation>
    <scope>NUCLEOTIDE SEQUENCE [LARGE SCALE GENOMIC DNA]</scope>
    <source>
        <strain evidence="1">A125KOH2</strain>
    </source>
</reference>
<keyword evidence="3" id="KW-1185">Reference proteome</keyword>
<evidence type="ECO:0000313" key="2">
    <source>
        <dbReference type="EMBL" id="CRY69254.1"/>
    </source>
</evidence>
<proteinExistence type="predicted"/>
<gene>
    <name evidence="1" type="ORF">ERS008529_04678</name>
    <name evidence="2" type="ORF">ERS137968_04401</name>
</gene>
<evidence type="ECO:0000313" key="1">
    <source>
        <dbReference type="EMBL" id="CNI68654.1"/>
    </source>
</evidence>
<reference evidence="2 3" key="2">
    <citation type="submission" date="2015-03" db="EMBL/GenBank/DDBJ databases">
        <authorList>
            <consortium name="Pathogen Informatics"/>
            <person name="Murphy D."/>
        </authorList>
    </citation>
    <scope>NUCLEOTIDE SEQUENCE [LARGE SCALE GENOMIC DNA]</scope>
    <source>
        <strain evidence="3">type strain: CIP110230</strain>
        <strain evidence="2">Type strain: CIP110230</strain>
    </source>
</reference>